<keyword evidence="8" id="KW-1185">Reference proteome</keyword>
<dbReference type="RefSeq" id="WP_018374157.1">
    <property type="nucleotide sequence ID" value="NZ_LT906439.1"/>
</dbReference>
<dbReference type="PANTHER" id="PTHR11562">
    <property type="entry name" value="CATION EFFLUX PROTEIN/ ZINC TRANSPORTER"/>
    <property type="match status" value="1"/>
</dbReference>
<keyword evidence="4 5" id="KW-0472">Membrane</keyword>
<dbReference type="SUPFAM" id="SSF161111">
    <property type="entry name" value="Cation efflux protein transmembrane domain-like"/>
    <property type="match status" value="1"/>
</dbReference>
<dbReference type="KEGG" id="smen:SAMEA4412692_2181"/>
<feature type="transmembrane region" description="Helical" evidence="5">
    <location>
        <begin position="6"/>
        <end position="28"/>
    </location>
</feature>
<dbReference type="Pfam" id="PF01545">
    <property type="entry name" value="Cation_efflux"/>
    <property type="match status" value="1"/>
</dbReference>
<evidence type="ECO:0000256" key="3">
    <source>
        <dbReference type="ARBA" id="ARBA00022989"/>
    </source>
</evidence>
<gene>
    <name evidence="7" type="primary">czcD_2</name>
    <name evidence="7" type="ORF">SAMEA4412692_02181</name>
</gene>
<dbReference type="InterPro" id="IPR050681">
    <property type="entry name" value="CDF/SLC30A"/>
</dbReference>
<dbReference type="InterPro" id="IPR027469">
    <property type="entry name" value="Cation_efflux_TMD_sf"/>
</dbReference>
<dbReference type="STRING" id="1123308.GCA_000380085_01625"/>
<dbReference type="NCBIfam" id="TIGR01297">
    <property type="entry name" value="CDF"/>
    <property type="match status" value="1"/>
</dbReference>
<comment type="subcellular location">
    <subcellularLocation>
        <location evidence="1">Membrane</location>
        <topology evidence="1">Multi-pass membrane protein</topology>
    </subcellularLocation>
</comment>
<name>A0A239T0D5_9STRE</name>
<feature type="transmembrane region" description="Helical" evidence="5">
    <location>
        <begin position="140"/>
        <end position="159"/>
    </location>
</feature>
<evidence type="ECO:0000313" key="7">
    <source>
        <dbReference type="EMBL" id="SNU91147.1"/>
    </source>
</evidence>
<dbReference type="GO" id="GO:0005886">
    <property type="term" value="C:plasma membrane"/>
    <property type="evidence" value="ECO:0007669"/>
    <property type="project" value="TreeGrafter"/>
</dbReference>
<evidence type="ECO:0000256" key="4">
    <source>
        <dbReference type="ARBA" id="ARBA00023136"/>
    </source>
</evidence>
<dbReference type="InterPro" id="IPR002524">
    <property type="entry name" value="Cation_efflux"/>
</dbReference>
<dbReference type="AlphaFoldDB" id="A0A239T0D5"/>
<accession>A0A239T0D5</accession>
<dbReference type="eggNOG" id="COG1230">
    <property type="taxonomic scope" value="Bacteria"/>
</dbReference>
<feature type="transmembrane region" description="Helical" evidence="5">
    <location>
        <begin position="108"/>
        <end position="128"/>
    </location>
</feature>
<dbReference type="EMBL" id="LT906439">
    <property type="protein sequence ID" value="SNU91147.1"/>
    <property type="molecule type" value="Genomic_DNA"/>
</dbReference>
<dbReference type="GO" id="GO:0005385">
    <property type="term" value="F:zinc ion transmembrane transporter activity"/>
    <property type="evidence" value="ECO:0007669"/>
    <property type="project" value="TreeGrafter"/>
</dbReference>
<evidence type="ECO:0000313" key="8">
    <source>
        <dbReference type="Proteomes" id="UP000215185"/>
    </source>
</evidence>
<feature type="transmembrane region" description="Helical" evidence="5">
    <location>
        <begin position="72"/>
        <end position="96"/>
    </location>
</feature>
<dbReference type="OrthoDB" id="9809646at2"/>
<feature type="domain" description="Cation efflux protein transmembrane" evidence="6">
    <location>
        <begin position="7"/>
        <end position="194"/>
    </location>
</feature>
<dbReference type="PANTHER" id="PTHR11562:SF17">
    <property type="entry name" value="RE54080P-RELATED"/>
    <property type="match status" value="1"/>
</dbReference>
<reference evidence="7 8" key="1">
    <citation type="submission" date="2017-06" db="EMBL/GenBank/DDBJ databases">
        <authorList>
            <consortium name="Pathogen Informatics"/>
        </authorList>
    </citation>
    <scope>NUCLEOTIDE SEQUENCE [LARGE SCALE GENOMIC DNA]</scope>
    <source>
        <strain evidence="7 8">NCTC13788</strain>
    </source>
</reference>
<keyword evidence="3 5" id="KW-1133">Transmembrane helix</keyword>
<evidence type="ECO:0000256" key="1">
    <source>
        <dbReference type="ARBA" id="ARBA00004141"/>
    </source>
</evidence>
<organism evidence="7 8">
    <name type="scientific">Streptococcus merionis</name>
    <dbReference type="NCBI Taxonomy" id="400065"/>
    <lineage>
        <taxon>Bacteria</taxon>
        <taxon>Bacillati</taxon>
        <taxon>Bacillota</taxon>
        <taxon>Bacilli</taxon>
        <taxon>Lactobacillales</taxon>
        <taxon>Streptococcaceae</taxon>
        <taxon>Streptococcus</taxon>
    </lineage>
</organism>
<evidence type="ECO:0000256" key="2">
    <source>
        <dbReference type="ARBA" id="ARBA00022692"/>
    </source>
</evidence>
<dbReference type="Proteomes" id="UP000215185">
    <property type="component" value="Chromosome 1"/>
</dbReference>
<evidence type="ECO:0000256" key="5">
    <source>
        <dbReference type="SAM" id="Phobius"/>
    </source>
</evidence>
<dbReference type="Gene3D" id="1.20.1510.10">
    <property type="entry name" value="Cation efflux protein transmembrane domain"/>
    <property type="match status" value="1"/>
</dbReference>
<dbReference type="InterPro" id="IPR058533">
    <property type="entry name" value="Cation_efflux_TM"/>
</dbReference>
<protein>
    <submittedName>
        <fullName evidence="7">Cation efflux system protein</fullName>
    </submittedName>
</protein>
<proteinExistence type="predicted"/>
<evidence type="ECO:0000259" key="6">
    <source>
        <dbReference type="Pfam" id="PF01545"/>
    </source>
</evidence>
<keyword evidence="2 5" id="KW-0812">Transmembrane</keyword>
<sequence>MTSKARVLVAFILNISFSLIELVCGLLFRSSALISDAVHDAGDAVSIGFAALMENLADKPANKRFTMGYQRFSLLGALATGVILVFGSISVLVFSIPKLFNPQPVNYSGMLILGLFAVATNVLATLVLKKGHSHNEKILSLHFLEDTLGWLALILVSIILHFKDWYVLDPLLSVLISGFMLTKSLPELWKCLLLFLQACPQDLDTEQLQKELLSIVQIKSLSALQIWSMDGSHHKALVRLTLKENTVTNQELTKEKIRQCLLEHGISEVTIDIEGKV</sequence>